<dbReference type="Proteomes" id="UP001180487">
    <property type="component" value="Unassembled WGS sequence"/>
</dbReference>
<evidence type="ECO:0000256" key="1">
    <source>
        <dbReference type="ARBA" id="ARBA00004781"/>
    </source>
</evidence>
<comment type="pathway">
    <text evidence="1 6">Carbohydrate biosynthesis; dTDP-L-rhamnose biosynthesis.</text>
</comment>
<organism evidence="8 9">
    <name type="scientific">Rhodoferax ferrireducens</name>
    <dbReference type="NCBI Taxonomy" id="192843"/>
    <lineage>
        <taxon>Bacteria</taxon>
        <taxon>Pseudomonadati</taxon>
        <taxon>Pseudomonadota</taxon>
        <taxon>Betaproteobacteria</taxon>
        <taxon>Burkholderiales</taxon>
        <taxon>Comamonadaceae</taxon>
        <taxon>Rhodoferax</taxon>
    </lineage>
</organism>
<comment type="similarity">
    <text evidence="2 6">Belongs to the dTDP-4-dehydrorhamnose reductase family.</text>
</comment>
<gene>
    <name evidence="8" type="ORF">J2X19_003829</name>
</gene>
<comment type="caution">
    <text evidence="8">The sequence shown here is derived from an EMBL/GenBank/DDBJ whole genome shotgun (WGS) entry which is preliminary data.</text>
</comment>
<evidence type="ECO:0000259" key="7">
    <source>
        <dbReference type="Pfam" id="PF04321"/>
    </source>
</evidence>
<dbReference type="Gene3D" id="3.40.50.720">
    <property type="entry name" value="NAD(P)-binding Rossmann-like Domain"/>
    <property type="match status" value="1"/>
</dbReference>
<dbReference type="NCBIfam" id="NF007440">
    <property type="entry name" value="PRK09987.1"/>
    <property type="match status" value="1"/>
</dbReference>
<protein>
    <recommendedName>
        <fullName evidence="4 6">dTDP-4-dehydrorhamnose reductase</fullName>
        <ecNumber evidence="3 6">1.1.1.133</ecNumber>
    </recommendedName>
</protein>
<evidence type="ECO:0000256" key="2">
    <source>
        <dbReference type="ARBA" id="ARBA00010944"/>
    </source>
</evidence>
<comment type="function">
    <text evidence="6">Catalyzes the reduction of dTDP-6-deoxy-L-lyxo-4-hexulose to yield dTDP-L-rhamnose.</text>
</comment>
<dbReference type="Pfam" id="PF04321">
    <property type="entry name" value="RmlD_sub_bind"/>
    <property type="match status" value="1"/>
</dbReference>
<keyword evidence="6" id="KW-0521">NADP</keyword>
<dbReference type="CDD" id="cd05254">
    <property type="entry name" value="dTDP_HR_like_SDR_e"/>
    <property type="match status" value="1"/>
</dbReference>
<keyword evidence="9" id="KW-1185">Reference proteome</keyword>
<evidence type="ECO:0000256" key="6">
    <source>
        <dbReference type="RuleBase" id="RU364082"/>
    </source>
</evidence>
<dbReference type="NCBIfam" id="TIGR01214">
    <property type="entry name" value="rmlD"/>
    <property type="match status" value="1"/>
</dbReference>
<dbReference type="InterPro" id="IPR036291">
    <property type="entry name" value="NAD(P)-bd_dom_sf"/>
</dbReference>
<dbReference type="PANTHER" id="PTHR10491">
    <property type="entry name" value="DTDP-4-DEHYDRORHAMNOSE REDUCTASE"/>
    <property type="match status" value="1"/>
</dbReference>
<reference evidence="8 9" key="1">
    <citation type="submission" date="2023-07" db="EMBL/GenBank/DDBJ databases">
        <title>Sorghum-associated microbial communities from plants grown in Nebraska, USA.</title>
        <authorList>
            <person name="Schachtman D."/>
        </authorList>
    </citation>
    <scope>NUCLEOTIDE SEQUENCE [LARGE SCALE GENOMIC DNA]</scope>
    <source>
        <strain evidence="8 9">BE313</strain>
    </source>
</reference>
<dbReference type="Gene3D" id="3.90.25.10">
    <property type="entry name" value="UDP-galactose 4-epimerase, domain 1"/>
    <property type="match status" value="1"/>
</dbReference>
<dbReference type="EMBL" id="JAVDXT010000004">
    <property type="protein sequence ID" value="MDR7379135.1"/>
    <property type="molecule type" value="Genomic_DNA"/>
</dbReference>
<dbReference type="EC" id="1.1.1.133" evidence="3 6"/>
<comment type="cofactor">
    <cofactor evidence="6">
        <name>Mg(2+)</name>
        <dbReference type="ChEBI" id="CHEBI:18420"/>
    </cofactor>
    <text evidence="6">Binds 1 Mg(2+) ion per monomer.</text>
</comment>
<evidence type="ECO:0000313" key="9">
    <source>
        <dbReference type="Proteomes" id="UP001180487"/>
    </source>
</evidence>
<evidence type="ECO:0000313" key="8">
    <source>
        <dbReference type="EMBL" id="MDR7379135.1"/>
    </source>
</evidence>
<name>A0ABU2CCR2_9BURK</name>
<dbReference type="PANTHER" id="PTHR10491:SF4">
    <property type="entry name" value="METHIONINE ADENOSYLTRANSFERASE 2 SUBUNIT BETA"/>
    <property type="match status" value="1"/>
</dbReference>
<keyword evidence="6 8" id="KW-0560">Oxidoreductase</keyword>
<feature type="domain" description="RmlD-like substrate binding" evidence="7">
    <location>
        <begin position="6"/>
        <end position="298"/>
    </location>
</feature>
<sequence length="303" mass="32599">MKPALKILLLGKNGQVGWELQRSLAVLGQLTALDRHSSDYCGDLNQLDGLADTVRRLHPDVIVNAAAHTAVDRAESEPELARTLNALAPGVLATEAEKLGAWLVHYSTDYVFDGSGNQPWRETDSPAPLSVYGRSKLEGEQRIQATCSKHLIFRTSWVYAARGGNFAKTMLRLARERTQLTVIDDQIGAPTGAELLADVTALALRSAMAAPALAGIYHLAAAGQTSWHGYARYVLSLAQQAGVALKAGPDAVEAVPTTAFPTPAKRPHNSRLDTHKLQAAFGLTLPDWQDGVARMLNETLPTP</sequence>
<comment type="catalytic activity">
    <reaction evidence="5 6">
        <text>dTDP-beta-L-rhamnose + NADP(+) = dTDP-4-dehydro-beta-L-rhamnose + NADPH + H(+)</text>
        <dbReference type="Rhea" id="RHEA:21796"/>
        <dbReference type="ChEBI" id="CHEBI:15378"/>
        <dbReference type="ChEBI" id="CHEBI:57510"/>
        <dbReference type="ChEBI" id="CHEBI:57783"/>
        <dbReference type="ChEBI" id="CHEBI:58349"/>
        <dbReference type="ChEBI" id="CHEBI:62830"/>
        <dbReference type="EC" id="1.1.1.133"/>
    </reaction>
</comment>
<evidence type="ECO:0000256" key="3">
    <source>
        <dbReference type="ARBA" id="ARBA00012929"/>
    </source>
</evidence>
<dbReference type="InterPro" id="IPR029903">
    <property type="entry name" value="RmlD-like-bd"/>
</dbReference>
<evidence type="ECO:0000256" key="4">
    <source>
        <dbReference type="ARBA" id="ARBA00017099"/>
    </source>
</evidence>
<accession>A0ABU2CCR2</accession>
<evidence type="ECO:0000256" key="5">
    <source>
        <dbReference type="ARBA" id="ARBA00048200"/>
    </source>
</evidence>
<dbReference type="InterPro" id="IPR005913">
    <property type="entry name" value="dTDP_dehydrorham_reduct"/>
</dbReference>
<dbReference type="SUPFAM" id="SSF51735">
    <property type="entry name" value="NAD(P)-binding Rossmann-fold domains"/>
    <property type="match status" value="1"/>
</dbReference>
<dbReference type="GO" id="GO:0008831">
    <property type="term" value="F:dTDP-4-dehydrorhamnose reductase activity"/>
    <property type="evidence" value="ECO:0007669"/>
    <property type="project" value="UniProtKB-EC"/>
</dbReference>
<proteinExistence type="inferred from homology"/>